<evidence type="ECO:0000256" key="6">
    <source>
        <dbReference type="ARBA" id="ARBA00022763"/>
    </source>
</evidence>
<proteinExistence type="inferred from homology"/>
<evidence type="ECO:0000256" key="4">
    <source>
        <dbReference type="ARBA" id="ARBA00022705"/>
    </source>
</evidence>
<dbReference type="InterPro" id="IPR047127">
    <property type="entry name" value="MutT-like"/>
</dbReference>
<dbReference type="Gene3D" id="3.20.20.70">
    <property type="entry name" value="Aldolase class I"/>
    <property type="match status" value="1"/>
</dbReference>
<keyword evidence="7 18" id="KW-0378">Hydrolase</keyword>
<comment type="catalytic activity">
    <reaction evidence="10">
        <text>8-oxo-dGTP + H2O = 8-oxo-dGMP + diphosphate + H(+)</text>
        <dbReference type="Rhea" id="RHEA:31575"/>
        <dbReference type="ChEBI" id="CHEBI:15377"/>
        <dbReference type="ChEBI" id="CHEBI:15378"/>
        <dbReference type="ChEBI" id="CHEBI:33019"/>
        <dbReference type="ChEBI" id="CHEBI:63224"/>
        <dbReference type="ChEBI" id="CHEBI:77896"/>
        <dbReference type="EC" id="3.6.1.55"/>
    </reaction>
</comment>
<evidence type="ECO:0000256" key="5">
    <source>
        <dbReference type="ARBA" id="ARBA00022723"/>
    </source>
</evidence>
<evidence type="ECO:0000256" key="2">
    <source>
        <dbReference type="ARBA" id="ARBA00005582"/>
    </source>
</evidence>
<name>A0ABX9XFM9_9PSED</name>
<keyword evidence="4" id="KW-0235">DNA replication</keyword>
<organism evidence="18 19">
    <name type="scientific">Pseudomonas neustonica</name>
    <dbReference type="NCBI Taxonomy" id="2487346"/>
    <lineage>
        <taxon>Bacteria</taxon>
        <taxon>Pseudomonadati</taxon>
        <taxon>Pseudomonadota</taxon>
        <taxon>Gammaproteobacteria</taxon>
        <taxon>Pseudomonadales</taxon>
        <taxon>Pseudomonadaceae</taxon>
        <taxon>Pseudomonas</taxon>
    </lineage>
</organism>
<dbReference type="SUPFAM" id="SSF51391">
    <property type="entry name" value="Thiamin phosphate synthase"/>
    <property type="match status" value="1"/>
</dbReference>
<evidence type="ECO:0000256" key="14">
    <source>
        <dbReference type="ARBA" id="ARBA00041592"/>
    </source>
</evidence>
<dbReference type="SUPFAM" id="SSF55811">
    <property type="entry name" value="Nudix"/>
    <property type="match status" value="1"/>
</dbReference>
<dbReference type="InterPro" id="IPR013785">
    <property type="entry name" value="Aldolase_TIM"/>
</dbReference>
<evidence type="ECO:0000256" key="15">
    <source>
        <dbReference type="ARBA" id="ARBA00041979"/>
    </source>
</evidence>
<evidence type="ECO:0000256" key="1">
    <source>
        <dbReference type="ARBA" id="ARBA00001946"/>
    </source>
</evidence>
<feature type="domain" description="Nudix hydrolase" evidence="17">
    <location>
        <begin position="1"/>
        <end position="130"/>
    </location>
</feature>
<evidence type="ECO:0000256" key="11">
    <source>
        <dbReference type="ARBA" id="ARBA00036904"/>
    </source>
</evidence>
<dbReference type="InterPro" id="IPR022998">
    <property type="entry name" value="ThiamineP_synth_TenI"/>
</dbReference>
<dbReference type="InterPro" id="IPR015797">
    <property type="entry name" value="NUDIX_hydrolase-like_dom_sf"/>
</dbReference>
<evidence type="ECO:0000256" key="13">
    <source>
        <dbReference type="ARBA" id="ARBA00040794"/>
    </source>
</evidence>
<protein>
    <recommendedName>
        <fullName evidence="13">8-oxo-dGTP diphosphatase</fullName>
        <ecNumber evidence="12">3.6.1.55</ecNumber>
    </recommendedName>
    <alternativeName>
        <fullName evidence="16">7,8-dihydro-8-oxoguanine-triphosphatase</fullName>
    </alternativeName>
    <alternativeName>
        <fullName evidence="15">Mutator protein MutT</fullName>
    </alternativeName>
    <alternativeName>
        <fullName evidence="14">dGTP pyrophosphohydrolase</fullName>
    </alternativeName>
</protein>
<dbReference type="InterPro" id="IPR036206">
    <property type="entry name" value="ThiamineP_synth_sf"/>
</dbReference>
<evidence type="ECO:0000256" key="3">
    <source>
        <dbReference type="ARBA" id="ARBA00022457"/>
    </source>
</evidence>
<dbReference type="EC" id="3.6.1.55" evidence="12"/>
<dbReference type="InterPro" id="IPR020084">
    <property type="entry name" value="NUDIX_hydrolase_CS"/>
</dbReference>
<keyword evidence="3" id="KW-0515">Mutator protein</keyword>
<keyword evidence="5" id="KW-0479">Metal-binding</keyword>
<keyword evidence="6" id="KW-0227">DNA damage</keyword>
<dbReference type="CDD" id="cd03425">
    <property type="entry name" value="NUDIX_MutT_NudA_like"/>
    <property type="match status" value="1"/>
</dbReference>
<dbReference type="PROSITE" id="PS51462">
    <property type="entry name" value="NUDIX"/>
    <property type="match status" value="1"/>
</dbReference>
<evidence type="ECO:0000256" key="7">
    <source>
        <dbReference type="ARBA" id="ARBA00022801"/>
    </source>
</evidence>
<dbReference type="NCBIfam" id="NF006530">
    <property type="entry name" value="PRK08999.1"/>
    <property type="match status" value="1"/>
</dbReference>
<evidence type="ECO:0000259" key="17">
    <source>
        <dbReference type="PROSITE" id="PS51462"/>
    </source>
</evidence>
<comment type="caution">
    <text evidence="18">The sequence shown here is derived from an EMBL/GenBank/DDBJ whole genome shotgun (WGS) entry which is preliminary data.</text>
</comment>
<reference evidence="18 19" key="1">
    <citation type="submission" date="2018-11" db="EMBL/GenBank/DDBJ databases">
        <authorList>
            <person name="Jang G.I."/>
            <person name="Hwang C.Y."/>
        </authorList>
    </citation>
    <scope>NUCLEOTIDE SEQUENCE [LARGE SCALE GENOMIC DNA]</scope>
    <source>
        <strain evidence="18 19">SSM26</strain>
    </source>
</reference>
<dbReference type="PROSITE" id="PS00893">
    <property type="entry name" value="NUDIX_BOX"/>
    <property type="match status" value="1"/>
</dbReference>
<evidence type="ECO:0000313" key="18">
    <source>
        <dbReference type="EMBL" id="ROZ82891.1"/>
    </source>
</evidence>
<sequence>MRRIHVMAGVIVDPAGNILIAKRPDSSHQGGLWEFPGGKLESDEERLAGLSRELQEELGIQVIEAHPLIDIRHDYTDKSIRLDVWKVTAFSGEAHGAEGQPVRWVPPQTLSDFDFPAANKPIVIAAQLPDQYLITPDTDEQSLLAGLEQAKANGIRLVQLRQTQLDCAAYRDLAVKVLERFGDHFQWLLKGDNPPTWPDAGWHLTSAQLRRLWQQRAQQAKPGNKLMAASCHNAEELQMAMELGIDFVTLSPIAATQSHPGSEPLGWAAAEQLMQAATLPVYLLGGMTPEHLDQARNCGAQGVAGISAFWPDTH</sequence>
<comment type="cofactor">
    <cofactor evidence="1">
        <name>Mg(2+)</name>
        <dbReference type="ChEBI" id="CHEBI:18420"/>
    </cofactor>
</comment>
<comment type="catalytic activity">
    <reaction evidence="11">
        <text>8-oxo-GTP + H2O = 8-oxo-GMP + diphosphate + H(+)</text>
        <dbReference type="Rhea" id="RHEA:67616"/>
        <dbReference type="ChEBI" id="CHEBI:15377"/>
        <dbReference type="ChEBI" id="CHEBI:15378"/>
        <dbReference type="ChEBI" id="CHEBI:33019"/>
        <dbReference type="ChEBI" id="CHEBI:143553"/>
        <dbReference type="ChEBI" id="CHEBI:145694"/>
    </reaction>
</comment>
<dbReference type="InterPro" id="IPR029119">
    <property type="entry name" value="MutY_C"/>
</dbReference>
<gene>
    <name evidence="18" type="ORF">EF096_14240</name>
</gene>
<dbReference type="InterPro" id="IPR000086">
    <property type="entry name" value="NUDIX_hydrolase_dom"/>
</dbReference>
<evidence type="ECO:0000256" key="9">
    <source>
        <dbReference type="ARBA" id="ARBA00023204"/>
    </source>
</evidence>
<evidence type="ECO:0000256" key="10">
    <source>
        <dbReference type="ARBA" id="ARBA00035861"/>
    </source>
</evidence>
<dbReference type="Gene3D" id="3.90.79.10">
    <property type="entry name" value="Nucleoside Triphosphate Pyrophosphohydrolase"/>
    <property type="match status" value="1"/>
</dbReference>
<evidence type="ECO:0000256" key="8">
    <source>
        <dbReference type="ARBA" id="ARBA00022842"/>
    </source>
</evidence>
<evidence type="ECO:0000256" key="16">
    <source>
        <dbReference type="ARBA" id="ARBA00042798"/>
    </source>
</evidence>
<dbReference type="RefSeq" id="WP_123890459.1">
    <property type="nucleotide sequence ID" value="NZ_RKKU01000019.1"/>
</dbReference>
<dbReference type="CDD" id="cd00564">
    <property type="entry name" value="TMP_TenI"/>
    <property type="match status" value="1"/>
</dbReference>
<dbReference type="Pfam" id="PF02581">
    <property type="entry name" value="TMP-TENI"/>
    <property type="match status" value="1"/>
</dbReference>
<comment type="similarity">
    <text evidence="2">Belongs to the Nudix hydrolase family.</text>
</comment>
<keyword evidence="9" id="KW-0234">DNA repair</keyword>
<keyword evidence="8" id="KW-0460">Magnesium</keyword>
<dbReference type="PANTHER" id="PTHR47707:SF1">
    <property type="entry name" value="NUDIX HYDROLASE FAMILY PROTEIN"/>
    <property type="match status" value="1"/>
</dbReference>
<dbReference type="Pfam" id="PF14815">
    <property type="entry name" value="NUDIX_4"/>
    <property type="match status" value="1"/>
</dbReference>
<evidence type="ECO:0000256" key="12">
    <source>
        <dbReference type="ARBA" id="ARBA00038905"/>
    </source>
</evidence>
<accession>A0ABX9XFM9</accession>
<dbReference type="PANTHER" id="PTHR47707">
    <property type="entry name" value="8-OXO-DGTP DIPHOSPHATASE"/>
    <property type="match status" value="1"/>
</dbReference>
<dbReference type="GO" id="GO:0016787">
    <property type="term" value="F:hydrolase activity"/>
    <property type="evidence" value="ECO:0007669"/>
    <property type="project" value="UniProtKB-KW"/>
</dbReference>
<dbReference type="EMBL" id="RKKU01000019">
    <property type="protein sequence ID" value="ROZ82891.1"/>
    <property type="molecule type" value="Genomic_DNA"/>
</dbReference>
<evidence type="ECO:0000313" key="19">
    <source>
        <dbReference type="Proteomes" id="UP000275199"/>
    </source>
</evidence>
<dbReference type="Proteomes" id="UP000275199">
    <property type="component" value="Unassembled WGS sequence"/>
</dbReference>
<keyword evidence="19" id="KW-1185">Reference proteome</keyword>